<feature type="non-terminal residue" evidence="7">
    <location>
        <position position="150"/>
    </location>
</feature>
<evidence type="ECO:0000256" key="3">
    <source>
        <dbReference type="ARBA" id="ARBA00023157"/>
    </source>
</evidence>
<proteinExistence type="predicted"/>
<keyword evidence="5" id="KW-0393">Immunoglobulin domain</keyword>
<dbReference type="GO" id="GO:0050839">
    <property type="term" value="F:cell adhesion molecule binding"/>
    <property type="evidence" value="ECO:0007669"/>
    <property type="project" value="TreeGrafter"/>
</dbReference>
<dbReference type="InterPro" id="IPR007110">
    <property type="entry name" value="Ig-like_dom"/>
</dbReference>
<dbReference type="InterPro" id="IPR036179">
    <property type="entry name" value="Ig-like_dom_sf"/>
</dbReference>
<evidence type="ECO:0000313" key="7">
    <source>
        <dbReference type="EMBL" id="GBN96849.1"/>
    </source>
</evidence>
<dbReference type="InterPro" id="IPR013783">
    <property type="entry name" value="Ig-like_fold"/>
</dbReference>
<dbReference type="InterPro" id="IPR051275">
    <property type="entry name" value="Cell_adhesion_signaling"/>
</dbReference>
<feature type="non-terminal residue" evidence="7">
    <location>
        <position position="1"/>
    </location>
</feature>
<dbReference type="InterPro" id="IPR013162">
    <property type="entry name" value="CD80_C2-set"/>
</dbReference>
<evidence type="ECO:0000256" key="4">
    <source>
        <dbReference type="ARBA" id="ARBA00023180"/>
    </source>
</evidence>
<feature type="domain" description="Ig-like" evidence="6">
    <location>
        <begin position="54"/>
        <end position="149"/>
    </location>
</feature>
<dbReference type="GO" id="GO:0005911">
    <property type="term" value="C:cell-cell junction"/>
    <property type="evidence" value="ECO:0007669"/>
    <property type="project" value="TreeGrafter"/>
</dbReference>
<accession>A0A4Y2TBS1</accession>
<keyword evidence="2" id="KW-0472">Membrane</keyword>
<evidence type="ECO:0000313" key="8">
    <source>
        <dbReference type="Proteomes" id="UP000499080"/>
    </source>
</evidence>
<dbReference type="PROSITE" id="PS50835">
    <property type="entry name" value="IG_LIKE"/>
    <property type="match status" value="1"/>
</dbReference>
<protein>
    <submittedName>
        <fullName evidence="7">Nephrin</fullName>
    </submittedName>
</protein>
<reference evidence="7 8" key="1">
    <citation type="journal article" date="2019" name="Sci. Rep.">
        <title>Orb-weaving spider Araneus ventricosus genome elucidates the spidroin gene catalogue.</title>
        <authorList>
            <person name="Kono N."/>
            <person name="Nakamura H."/>
            <person name="Ohtoshi R."/>
            <person name="Moran D.A.P."/>
            <person name="Shinohara A."/>
            <person name="Yoshida Y."/>
            <person name="Fujiwara M."/>
            <person name="Mori M."/>
            <person name="Tomita M."/>
            <person name="Arakawa K."/>
        </authorList>
    </citation>
    <scope>NUCLEOTIDE SEQUENCE [LARGE SCALE GENOMIC DNA]</scope>
</reference>
<dbReference type="GO" id="GO:0005886">
    <property type="term" value="C:plasma membrane"/>
    <property type="evidence" value="ECO:0007669"/>
    <property type="project" value="TreeGrafter"/>
</dbReference>
<evidence type="ECO:0000256" key="1">
    <source>
        <dbReference type="ARBA" id="ARBA00004479"/>
    </source>
</evidence>
<dbReference type="GO" id="GO:0098609">
    <property type="term" value="P:cell-cell adhesion"/>
    <property type="evidence" value="ECO:0007669"/>
    <property type="project" value="TreeGrafter"/>
</dbReference>
<dbReference type="Gene3D" id="2.60.40.10">
    <property type="entry name" value="Immunoglobulins"/>
    <property type="match status" value="2"/>
</dbReference>
<dbReference type="PANTHER" id="PTHR11640:SF136">
    <property type="entry name" value="NEPHRIN"/>
    <property type="match status" value="1"/>
</dbReference>
<gene>
    <name evidence="7" type="primary">Nphs1_10</name>
    <name evidence="7" type="ORF">AVEN_194301_1</name>
</gene>
<keyword evidence="4" id="KW-0325">Glycoprotein</keyword>
<comment type="caution">
    <text evidence="7">The sequence shown here is derived from an EMBL/GenBank/DDBJ whole genome shotgun (WGS) entry which is preliminary data.</text>
</comment>
<dbReference type="Proteomes" id="UP000499080">
    <property type="component" value="Unassembled WGS sequence"/>
</dbReference>
<sequence>INTPTVKTGSGVSSELVIQVEPSDNGMMYKCEANNTATKVPLVSFIKLLVYFPPSNVTITLNPCDPRTGDEVILTCTSSSSNPMARISWKRDGRHVRDHVEETVRADYGATFTRSVLTFTVSSSDDKSIFECKAQSIDMPPVTNNVTIRV</sequence>
<dbReference type="OrthoDB" id="6426077at2759"/>
<comment type="subcellular location">
    <subcellularLocation>
        <location evidence="1">Membrane</location>
        <topology evidence="1">Single-pass type I membrane protein</topology>
    </subcellularLocation>
</comment>
<organism evidence="7 8">
    <name type="scientific">Araneus ventricosus</name>
    <name type="common">Orbweaver spider</name>
    <name type="synonym">Epeira ventricosa</name>
    <dbReference type="NCBI Taxonomy" id="182803"/>
    <lineage>
        <taxon>Eukaryota</taxon>
        <taxon>Metazoa</taxon>
        <taxon>Ecdysozoa</taxon>
        <taxon>Arthropoda</taxon>
        <taxon>Chelicerata</taxon>
        <taxon>Arachnida</taxon>
        <taxon>Araneae</taxon>
        <taxon>Araneomorphae</taxon>
        <taxon>Entelegynae</taxon>
        <taxon>Araneoidea</taxon>
        <taxon>Araneidae</taxon>
        <taxon>Araneus</taxon>
    </lineage>
</organism>
<dbReference type="SUPFAM" id="SSF48726">
    <property type="entry name" value="Immunoglobulin"/>
    <property type="match status" value="1"/>
</dbReference>
<dbReference type="PANTHER" id="PTHR11640">
    <property type="entry name" value="NEPHRIN"/>
    <property type="match status" value="1"/>
</dbReference>
<keyword evidence="8" id="KW-1185">Reference proteome</keyword>
<dbReference type="Pfam" id="PF08205">
    <property type="entry name" value="C2-set_2"/>
    <property type="match status" value="1"/>
</dbReference>
<dbReference type="AlphaFoldDB" id="A0A4Y2TBS1"/>
<evidence type="ECO:0000256" key="2">
    <source>
        <dbReference type="ARBA" id="ARBA00023136"/>
    </source>
</evidence>
<name>A0A4Y2TBS1_ARAVE</name>
<keyword evidence="3" id="KW-1015">Disulfide bond</keyword>
<evidence type="ECO:0000259" key="6">
    <source>
        <dbReference type="PROSITE" id="PS50835"/>
    </source>
</evidence>
<evidence type="ECO:0000256" key="5">
    <source>
        <dbReference type="ARBA" id="ARBA00023319"/>
    </source>
</evidence>
<dbReference type="EMBL" id="BGPR01026837">
    <property type="protein sequence ID" value="GBN96849.1"/>
    <property type="molecule type" value="Genomic_DNA"/>
</dbReference>